<dbReference type="RefSeq" id="WP_008232636.1">
    <property type="nucleotide sequence ID" value="NZ_CAIY01000027.1"/>
</dbReference>
<evidence type="ECO:0000259" key="11">
    <source>
        <dbReference type="PROSITE" id="PS50006"/>
    </source>
</evidence>
<dbReference type="InterPro" id="IPR008984">
    <property type="entry name" value="SMAD_FHA_dom_sf"/>
</dbReference>
<dbReference type="PROSITE" id="PS00107">
    <property type="entry name" value="PROTEIN_KINASE_ATP"/>
    <property type="match status" value="1"/>
</dbReference>
<dbReference type="Gene3D" id="3.30.200.20">
    <property type="entry name" value="Phosphorylase Kinase, domain 1"/>
    <property type="match status" value="1"/>
</dbReference>
<evidence type="ECO:0000256" key="2">
    <source>
        <dbReference type="ARBA" id="ARBA00022527"/>
    </source>
</evidence>
<evidence type="ECO:0000256" key="7">
    <source>
        <dbReference type="ARBA" id="ARBA00047899"/>
    </source>
</evidence>
<dbReference type="AlphaFoldDB" id="M1WR86"/>
<feature type="domain" description="Protein kinase" evidence="12">
    <location>
        <begin position="10"/>
        <end position="285"/>
    </location>
</feature>
<evidence type="ECO:0000256" key="6">
    <source>
        <dbReference type="ARBA" id="ARBA00022840"/>
    </source>
</evidence>
<keyword evidence="10" id="KW-0812">Transmembrane</keyword>
<comment type="catalytic activity">
    <reaction evidence="8">
        <text>L-seryl-[protein] + ATP = O-phospho-L-seryl-[protein] + ADP + H(+)</text>
        <dbReference type="Rhea" id="RHEA:17989"/>
        <dbReference type="Rhea" id="RHEA-COMP:9863"/>
        <dbReference type="Rhea" id="RHEA-COMP:11604"/>
        <dbReference type="ChEBI" id="CHEBI:15378"/>
        <dbReference type="ChEBI" id="CHEBI:29999"/>
        <dbReference type="ChEBI" id="CHEBI:30616"/>
        <dbReference type="ChEBI" id="CHEBI:83421"/>
        <dbReference type="ChEBI" id="CHEBI:456216"/>
        <dbReference type="EC" id="2.7.11.1"/>
    </reaction>
</comment>
<dbReference type="PROSITE" id="PS50006">
    <property type="entry name" value="FHA_DOMAIN"/>
    <property type="match status" value="1"/>
</dbReference>
<keyword evidence="2" id="KW-0723">Serine/threonine-protein kinase</keyword>
<proteinExistence type="predicted"/>
<dbReference type="SMART" id="SM00220">
    <property type="entry name" value="S_TKc"/>
    <property type="match status" value="1"/>
</dbReference>
<gene>
    <name evidence="13" type="ORF">RINTHH_6390</name>
</gene>
<keyword evidence="14" id="KW-1185">Reference proteome</keyword>
<dbReference type="SMART" id="SM00240">
    <property type="entry name" value="FHA"/>
    <property type="match status" value="1"/>
</dbReference>
<organism evidence="13 14">
    <name type="scientific">Richelia intracellularis HH01</name>
    <dbReference type="NCBI Taxonomy" id="1165094"/>
    <lineage>
        <taxon>Bacteria</taxon>
        <taxon>Bacillati</taxon>
        <taxon>Cyanobacteriota</taxon>
        <taxon>Cyanophyceae</taxon>
        <taxon>Nostocales</taxon>
        <taxon>Nostocaceae</taxon>
        <taxon>Richelia</taxon>
    </lineage>
</organism>
<feature type="binding site" evidence="9">
    <location>
        <position position="41"/>
    </location>
    <ligand>
        <name>ATP</name>
        <dbReference type="ChEBI" id="CHEBI:30616"/>
    </ligand>
</feature>
<dbReference type="Gene3D" id="2.60.200.20">
    <property type="match status" value="1"/>
</dbReference>
<keyword evidence="5 13" id="KW-0418">Kinase</keyword>
<accession>M1WR86</accession>
<sequence>MIGQLLAGHYKVLKVLGEGGFGQTYIVEDIHLPGKPKCVLKHLKPTSTDLQVLEAARNLFCKEAETLQKLGSHDQIPRLLAYFEENHEFYLVQEFIHGHSLSKELPPGKKWTETQVVQMLIEVLKVLQFVHSQGVIHRDIKPDNLIRNTLDHRLTLIDFGSIKQIHSQTTMLTRGASQKIILPSSKNHNVTITVGTPGYMPSEHICRFPRPSSDIYAVGMMAIQSLTGVQPHKLQDDPHTGEILWQHLVFISSEFADILTKMTRYHFKDRYQTTAEVLEALEKLVQTSKMGLPILQSTLETNSLHELTLEWEQDEEIKIRKILEHQHSKNPGRIRIGRDPEQCDIVLLDATISGLHVEIFFHPQKQRFYLRNLRQQNPPIVDGQLLLAGEMPLTRGSYLRLGQQVFTITNITCKDYPAGYTPMEYMSSHETKFQEPILKTMRWQQPARQSKQITPASALQKETMPKLQEETIPKLQEETIPKSVPFIPTTITPTFSLNSRLCLTIGVGIVGFFTTITGLLLFKPENRVAANLEQNNYISQTSLYCREVAPTRGRDSAELHVQPQRNSHAFQHLNKGEVVVFIKIEGDFVKVRLNNGTQGWVVWNQIKPCSISSRFGRE</sequence>
<keyword evidence="10" id="KW-1133">Transmembrane helix</keyword>
<evidence type="ECO:0000256" key="1">
    <source>
        <dbReference type="ARBA" id="ARBA00012513"/>
    </source>
</evidence>
<dbReference type="Pfam" id="PF00498">
    <property type="entry name" value="FHA"/>
    <property type="match status" value="1"/>
</dbReference>
<dbReference type="PANTHER" id="PTHR24363">
    <property type="entry name" value="SERINE/THREONINE PROTEIN KINASE"/>
    <property type="match status" value="1"/>
</dbReference>
<reference evidence="13 14" key="1">
    <citation type="submission" date="2012-05" db="EMBL/GenBank/DDBJ databases">
        <authorList>
            <person name="Hilton J."/>
        </authorList>
    </citation>
    <scope>NUCLEOTIDE SEQUENCE [LARGE SCALE GENOMIC DNA]</scope>
    <source>
        <strain evidence="13 14">HH01</strain>
    </source>
</reference>
<dbReference type="CDD" id="cd14014">
    <property type="entry name" value="STKc_PknB_like"/>
    <property type="match status" value="1"/>
</dbReference>
<dbReference type="EMBL" id="CAIY01000027">
    <property type="protein sequence ID" value="CCH66794.1"/>
    <property type="molecule type" value="Genomic_DNA"/>
</dbReference>
<evidence type="ECO:0000256" key="9">
    <source>
        <dbReference type="PROSITE-ProRule" id="PRU10141"/>
    </source>
</evidence>
<keyword evidence="10" id="KW-0472">Membrane</keyword>
<dbReference type="InterPro" id="IPR011009">
    <property type="entry name" value="Kinase-like_dom_sf"/>
</dbReference>
<evidence type="ECO:0000259" key="12">
    <source>
        <dbReference type="PROSITE" id="PS50011"/>
    </source>
</evidence>
<protein>
    <recommendedName>
        <fullName evidence="1">non-specific serine/threonine protein kinase</fullName>
        <ecNumber evidence="1">2.7.11.1</ecNumber>
    </recommendedName>
</protein>
<dbReference type="GO" id="GO:0005524">
    <property type="term" value="F:ATP binding"/>
    <property type="evidence" value="ECO:0007669"/>
    <property type="project" value="UniProtKB-UniRule"/>
</dbReference>
<reference evidence="14" key="2">
    <citation type="submission" date="2016-01" db="EMBL/GenBank/DDBJ databases">
        <title>Diatom-associated endosymboitic cyanobacterium lacks core nitrogen metabolism enzymes.</title>
        <authorList>
            <person name="Hilton J.A."/>
            <person name="Foster R.A."/>
            <person name="Tripp H.J."/>
            <person name="Carter B.J."/>
            <person name="Zehr J.P."/>
            <person name="Villareal T.A."/>
        </authorList>
    </citation>
    <scope>NUCLEOTIDE SEQUENCE [LARGE SCALE GENOMIC DNA]</scope>
    <source>
        <strain evidence="14">HH01</strain>
    </source>
</reference>
<keyword evidence="4 9" id="KW-0547">Nucleotide-binding</keyword>
<evidence type="ECO:0000256" key="10">
    <source>
        <dbReference type="SAM" id="Phobius"/>
    </source>
</evidence>
<dbReference type="InterPro" id="IPR000719">
    <property type="entry name" value="Prot_kinase_dom"/>
</dbReference>
<comment type="caution">
    <text evidence="13">The sequence shown here is derived from an EMBL/GenBank/DDBJ whole genome shotgun (WGS) entry which is preliminary data.</text>
</comment>
<keyword evidence="6 9" id="KW-0067">ATP-binding</keyword>
<dbReference type="STRING" id="1165094.RINTHH_6390"/>
<evidence type="ECO:0000256" key="3">
    <source>
        <dbReference type="ARBA" id="ARBA00022679"/>
    </source>
</evidence>
<dbReference type="Pfam" id="PF00069">
    <property type="entry name" value="Pkinase"/>
    <property type="match status" value="1"/>
</dbReference>
<dbReference type="PANTHER" id="PTHR24363:SF0">
    <property type="entry name" value="SERINE_THREONINE KINASE LIKE DOMAIN CONTAINING 1"/>
    <property type="match status" value="1"/>
</dbReference>
<dbReference type="Gene3D" id="1.10.510.10">
    <property type="entry name" value="Transferase(Phosphotransferase) domain 1"/>
    <property type="match status" value="1"/>
</dbReference>
<feature type="domain" description="FHA" evidence="11">
    <location>
        <begin position="334"/>
        <end position="386"/>
    </location>
</feature>
<evidence type="ECO:0000313" key="14">
    <source>
        <dbReference type="Proteomes" id="UP000053051"/>
    </source>
</evidence>
<evidence type="ECO:0000313" key="13">
    <source>
        <dbReference type="EMBL" id="CCH66794.1"/>
    </source>
</evidence>
<dbReference type="GO" id="GO:0004674">
    <property type="term" value="F:protein serine/threonine kinase activity"/>
    <property type="evidence" value="ECO:0007669"/>
    <property type="project" value="UniProtKB-KW"/>
</dbReference>
<dbReference type="EC" id="2.7.11.1" evidence="1"/>
<keyword evidence="3" id="KW-0808">Transferase</keyword>
<evidence type="ECO:0000256" key="4">
    <source>
        <dbReference type="ARBA" id="ARBA00022741"/>
    </source>
</evidence>
<name>M1WR86_9NOST</name>
<dbReference type="Gene3D" id="2.30.30.40">
    <property type="entry name" value="SH3 Domains"/>
    <property type="match status" value="1"/>
</dbReference>
<dbReference type="CDD" id="cd00060">
    <property type="entry name" value="FHA"/>
    <property type="match status" value="1"/>
</dbReference>
<dbReference type="InterPro" id="IPR017441">
    <property type="entry name" value="Protein_kinase_ATP_BS"/>
</dbReference>
<comment type="catalytic activity">
    <reaction evidence="7">
        <text>L-threonyl-[protein] + ATP = O-phospho-L-threonyl-[protein] + ADP + H(+)</text>
        <dbReference type="Rhea" id="RHEA:46608"/>
        <dbReference type="Rhea" id="RHEA-COMP:11060"/>
        <dbReference type="Rhea" id="RHEA-COMP:11605"/>
        <dbReference type="ChEBI" id="CHEBI:15378"/>
        <dbReference type="ChEBI" id="CHEBI:30013"/>
        <dbReference type="ChEBI" id="CHEBI:30616"/>
        <dbReference type="ChEBI" id="CHEBI:61977"/>
        <dbReference type="ChEBI" id="CHEBI:456216"/>
        <dbReference type="EC" id="2.7.11.1"/>
    </reaction>
</comment>
<dbReference type="SUPFAM" id="SSF49879">
    <property type="entry name" value="SMAD/FHA domain"/>
    <property type="match status" value="1"/>
</dbReference>
<dbReference type="SUPFAM" id="SSF56112">
    <property type="entry name" value="Protein kinase-like (PK-like)"/>
    <property type="match status" value="1"/>
</dbReference>
<evidence type="ECO:0000256" key="8">
    <source>
        <dbReference type="ARBA" id="ARBA00048679"/>
    </source>
</evidence>
<dbReference type="InterPro" id="IPR000253">
    <property type="entry name" value="FHA_dom"/>
</dbReference>
<dbReference type="Proteomes" id="UP000053051">
    <property type="component" value="Unassembled WGS sequence"/>
</dbReference>
<dbReference type="OrthoDB" id="468998at2"/>
<evidence type="ECO:0000256" key="5">
    <source>
        <dbReference type="ARBA" id="ARBA00022777"/>
    </source>
</evidence>
<feature type="transmembrane region" description="Helical" evidence="10">
    <location>
        <begin position="503"/>
        <end position="522"/>
    </location>
</feature>
<dbReference type="PROSITE" id="PS50011">
    <property type="entry name" value="PROTEIN_KINASE_DOM"/>
    <property type="match status" value="1"/>
</dbReference>